<name>A0A2N0VF33_9BACT</name>
<evidence type="ECO:0000313" key="7">
    <source>
        <dbReference type="EMBL" id="PKD42758.1"/>
    </source>
</evidence>
<keyword evidence="1 7" id="KW-0121">Carboxypeptidase</keyword>
<keyword evidence="5" id="KW-0325">Glycoprotein</keyword>
<dbReference type="GO" id="GO:0006508">
    <property type="term" value="P:proteolysis"/>
    <property type="evidence" value="ECO:0007669"/>
    <property type="project" value="UniProtKB-KW"/>
</dbReference>
<proteinExistence type="predicted"/>
<protein>
    <submittedName>
        <fullName evidence="7">Carboxypeptidase</fullName>
    </submittedName>
</protein>
<dbReference type="SUPFAM" id="SSF53474">
    <property type="entry name" value="alpha/beta-Hydrolases"/>
    <property type="match status" value="1"/>
</dbReference>
<feature type="chain" id="PRO_5014800074" evidence="6">
    <location>
        <begin position="28"/>
        <end position="499"/>
    </location>
</feature>
<dbReference type="GO" id="GO:0004185">
    <property type="term" value="F:serine-type carboxypeptidase activity"/>
    <property type="evidence" value="ECO:0007669"/>
    <property type="project" value="InterPro"/>
</dbReference>
<organism evidence="7 8">
    <name type="scientific">Rhodohalobacter barkolensis</name>
    <dbReference type="NCBI Taxonomy" id="2053187"/>
    <lineage>
        <taxon>Bacteria</taxon>
        <taxon>Pseudomonadati</taxon>
        <taxon>Balneolota</taxon>
        <taxon>Balneolia</taxon>
        <taxon>Balneolales</taxon>
        <taxon>Balneolaceae</taxon>
        <taxon>Rhodohalobacter</taxon>
    </lineage>
</organism>
<evidence type="ECO:0000256" key="4">
    <source>
        <dbReference type="ARBA" id="ARBA00022801"/>
    </source>
</evidence>
<keyword evidence="4" id="KW-0378">Hydrolase</keyword>
<keyword evidence="3 6" id="KW-0732">Signal</keyword>
<dbReference type="Pfam" id="PF00450">
    <property type="entry name" value="Peptidase_S10"/>
    <property type="match status" value="1"/>
</dbReference>
<keyword evidence="2" id="KW-0645">Protease</keyword>
<evidence type="ECO:0000256" key="6">
    <source>
        <dbReference type="SAM" id="SignalP"/>
    </source>
</evidence>
<dbReference type="EMBL" id="PISP01000006">
    <property type="protein sequence ID" value="PKD42758.1"/>
    <property type="molecule type" value="Genomic_DNA"/>
</dbReference>
<dbReference type="PANTHER" id="PTHR11802">
    <property type="entry name" value="SERINE PROTEASE FAMILY S10 SERINE CARBOXYPEPTIDASE"/>
    <property type="match status" value="1"/>
</dbReference>
<gene>
    <name evidence="7" type="ORF">CWD77_14470</name>
</gene>
<dbReference type="AlphaFoldDB" id="A0A2N0VF33"/>
<evidence type="ECO:0000313" key="8">
    <source>
        <dbReference type="Proteomes" id="UP000233398"/>
    </source>
</evidence>
<reference evidence="7 8" key="1">
    <citation type="submission" date="2017-11" db="EMBL/GenBank/DDBJ databases">
        <title>Rhodohalobacter 15182 sp. nov., isolated from a salt lake.</title>
        <authorList>
            <person name="Han S."/>
        </authorList>
    </citation>
    <scope>NUCLEOTIDE SEQUENCE [LARGE SCALE GENOMIC DNA]</scope>
    <source>
        <strain evidence="7 8">15182</strain>
    </source>
</reference>
<evidence type="ECO:0000256" key="1">
    <source>
        <dbReference type="ARBA" id="ARBA00022645"/>
    </source>
</evidence>
<keyword evidence="8" id="KW-1185">Reference proteome</keyword>
<dbReference type="InterPro" id="IPR029058">
    <property type="entry name" value="AB_hydrolase_fold"/>
</dbReference>
<comment type="caution">
    <text evidence="7">The sequence shown here is derived from an EMBL/GenBank/DDBJ whole genome shotgun (WGS) entry which is preliminary data.</text>
</comment>
<sequence>MKTILYTLLPLFLFLVFTPLTTSDAFAQPILEAESAVTTEGEITIKGNRVRYEATAGTQPVWNDEGEPDASLFYVYYRRTDVDDVANRPLVFSFNGGPGSASVWMHIGYTGPKFLNIDDEGHPVQPYGVSDNEHSILDVADIVYIDPVNTGFSRILDEEAERSDFFGVNADIQYLAAWIDNFVSRHNRWTSPKYLKGESYGTTRVAGLARQLQSSHWMFVNGVILVSPTGLGLEPPAMTPRSEILKLPYYAATAWYHDALPSDLQQRNLDDLLPEVEEFTIEEYLPAVARGGTLPEDQRNEIAEKVSTYSGIDKQHILDHNLTLPTSFYWKELLREDGITVGRLDSRYRGIDRSDAGNQYDHDPALTAWNHAFAPGINYYLREVLGYETDLQYNLFGPVHPWDRSNDSTGDDLRRAMGENPFLNVMVQSGYFDGATDYFSAKYVMWSMDRSGKVSDRLRFEGYRSGHMMYLRQEDLATSNEHIREFIQNSLTNGESARY</sequence>
<evidence type="ECO:0000256" key="3">
    <source>
        <dbReference type="ARBA" id="ARBA00022729"/>
    </source>
</evidence>
<feature type="signal peptide" evidence="6">
    <location>
        <begin position="1"/>
        <end position="27"/>
    </location>
</feature>
<dbReference type="Gene3D" id="3.40.50.1820">
    <property type="entry name" value="alpha/beta hydrolase"/>
    <property type="match status" value="1"/>
</dbReference>
<dbReference type="InterPro" id="IPR001563">
    <property type="entry name" value="Peptidase_S10"/>
</dbReference>
<dbReference type="PANTHER" id="PTHR11802:SF3">
    <property type="entry name" value="RETINOID-INDUCIBLE SERINE CARBOXYPEPTIDASE"/>
    <property type="match status" value="1"/>
</dbReference>
<accession>A0A2N0VF33</accession>
<evidence type="ECO:0000256" key="2">
    <source>
        <dbReference type="ARBA" id="ARBA00022670"/>
    </source>
</evidence>
<evidence type="ECO:0000256" key="5">
    <source>
        <dbReference type="ARBA" id="ARBA00023180"/>
    </source>
</evidence>
<dbReference type="Proteomes" id="UP000233398">
    <property type="component" value="Unassembled WGS sequence"/>
</dbReference>
<dbReference type="OrthoDB" id="9770107at2"/>